<comment type="caution">
    <text evidence="2">The sequence shown here is derived from an EMBL/GenBank/DDBJ whole genome shotgun (WGS) entry which is preliminary data.</text>
</comment>
<feature type="region of interest" description="Disordered" evidence="1">
    <location>
        <begin position="143"/>
        <end position="197"/>
    </location>
</feature>
<organism evidence="2 3">
    <name type="scientific">Gambusia affinis</name>
    <name type="common">Western mosquitofish</name>
    <name type="synonym">Heterandria affinis</name>
    <dbReference type="NCBI Taxonomy" id="33528"/>
    <lineage>
        <taxon>Eukaryota</taxon>
        <taxon>Metazoa</taxon>
        <taxon>Chordata</taxon>
        <taxon>Craniata</taxon>
        <taxon>Vertebrata</taxon>
        <taxon>Euteleostomi</taxon>
        <taxon>Actinopterygii</taxon>
        <taxon>Neopterygii</taxon>
        <taxon>Teleostei</taxon>
        <taxon>Neoteleostei</taxon>
        <taxon>Acanthomorphata</taxon>
        <taxon>Ovalentaria</taxon>
        <taxon>Atherinomorphae</taxon>
        <taxon>Cyprinodontiformes</taxon>
        <taxon>Poeciliidae</taxon>
        <taxon>Poeciliinae</taxon>
        <taxon>Gambusia</taxon>
    </lineage>
</organism>
<dbReference type="Pfam" id="PF15485">
    <property type="entry name" value="DUF4643"/>
    <property type="match status" value="1"/>
</dbReference>
<dbReference type="PANTHER" id="PTHR38004:SF1">
    <property type="entry name" value="PROLINE-RICH PROTEIN 33"/>
    <property type="match status" value="1"/>
</dbReference>
<keyword evidence="3" id="KW-1185">Reference proteome</keyword>
<accession>A0A315W0G1</accession>
<proteinExistence type="predicted"/>
<sequence>MVVEPEEPQFPDPVDKPLVTPIDSDGITNNMMDMPPADQDMNQEVLQNKEGPKALKMWDALLFQMFSTKEKIMHQINSNKKDSETKKASKDDQAALPSFVNRLPVLLYSPRFNARKLKEAAEKPLNKIAAAFEIGLIKRKSQDEERKDFNRTAKGFGPTKNTDERGGRHAAKVARPGLEPVTTGTSTKASIHGRRSAPVPPLHPIRVQRWIILVVTLDAAAETMFWFQASPASNRFFFDATGSAGLVRSLLKDKRFISSVTSDRRERGVNSPNIFHPNNEDTMKIRHKSTEAMKGK</sequence>
<evidence type="ECO:0000313" key="2">
    <source>
        <dbReference type="EMBL" id="PWA29089.1"/>
    </source>
</evidence>
<evidence type="ECO:0000313" key="3">
    <source>
        <dbReference type="Proteomes" id="UP000250572"/>
    </source>
</evidence>
<dbReference type="PANTHER" id="PTHR38004">
    <property type="entry name" value="PROLINE-RICH PROTEIN 33"/>
    <property type="match status" value="1"/>
</dbReference>
<dbReference type="InterPro" id="IPR028004">
    <property type="entry name" value="DUF4643"/>
</dbReference>
<protein>
    <submittedName>
        <fullName evidence="2">Uncharacterized protein</fullName>
    </submittedName>
</protein>
<gene>
    <name evidence="2" type="ORF">CCH79_00006319</name>
</gene>
<dbReference type="AlphaFoldDB" id="A0A315W0G1"/>
<evidence type="ECO:0000256" key="1">
    <source>
        <dbReference type="SAM" id="MobiDB-lite"/>
    </source>
</evidence>
<reference evidence="2 3" key="1">
    <citation type="journal article" date="2018" name="G3 (Bethesda)">
        <title>A High-Quality Reference Genome for the Invasive Mosquitofish Gambusia affinis Using a Chicago Library.</title>
        <authorList>
            <person name="Hoffberg S.L."/>
            <person name="Troendle N.J."/>
            <person name="Glenn T.C."/>
            <person name="Mahmud O."/>
            <person name="Louha S."/>
            <person name="Chalopin D."/>
            <person name="Bennetzen J.L."/>
            <person name="Mauricio R."/>
        </authorList>
    </citation>
    <scope>NUCLEOTIDE SEQUENCE [LARGE SCALE GENOMIC DNA]</scope>
    <source>
        <strain evidence="2">NE01/NJP1002.9</strain>
        <tissue evidence="2">Muscle</tissue>
    </source>
</reference>
<name>A0A315W0G1_GAMAF</name>
<dbReference type="Proteomes" id="UP000250572">
    <property type="component" value="Unassembled WGS sequence"/>
</dbReference>
<feature type="region of interest" description="Disordered" evidence="1">
    <location>
        <begin position="1"/>
        <end position="24"/>
    </location>
</feature>
<dbReference type="EMBL" id="NHOQ01000682">
    <property type="protein sequence ID" value="PWA29089.1"/>
    <property type="molecule type" value="Genomic_DNA"/>
</dbReference>